<organism evidence="2 3">
    <name type="scientific">Aspergillus glaucus CBS 516.65</name>
    <dbReference type="NCBI Taxonomy" id="1160497"/>
    <lineage>
        <taxon>Eukaryota</taxon>
        <taxon>Fungi</taxon>
        <taxon>Dikarya</taxon>
        <taxon>Ascomycota</taxon>
        <taxon>Pezizomycotina</taxon>
        <taxon>Eurotiomycetes</taxon>
        <taxon>Eurotiomycetidae</taxon>
        <taxon>Eurotiales</taxon>
        <taxon>Aspergillaceae</taxon>
        <taxon>Aspergillus</taxon>
        <taxon>Aspergillus subgen. Aspergillus</taxon>
    </lineage>
</organism>
<dbReference type="VEuPathDB" id="FungiDB:ASPGLDRAFT_25363"/>
<feature type="compositionally biased region" description="Low complexity" evidence="1">
    <location>
        <begin position="79"/>
        <end position="90"/>
    </location>
</feature>
<dbReference type="AlphaFoldDB" id="A0A1L9VLD9"/>
<sequence>MISQTQHNHPTRTLSPDQSTETALVSLTNRMNLGDEHTRARCIKSPGHALCCAVLGAGELEAHTRPNPTRPDAAVLQASESSVSVSSSIVTGLPTKGRPYPTTQLGLVVPVSRPETTTGATDIKAVQGEHTQLPLPSPTQRGEVLQVTWQQPSRGCLPSATHHPPAPDQEHKTEKK</sequence>
<evidence type="ECO:0000313" key="2">
    <source>
        <dbReference type="EMBL" id="OJJ84692.1"/>
    </source>
</evidence>
<dbReference type="Proteomes" id="UP000184300">
    <property type="component" value="Unassembled WGS sequence"/>
</dbReference>
<reference evidence="3" key="1">
    <citation type="journal article" date="2017" name="Genome Biol.">
        <title>Comparative genomics reveals high biological diversity and specific adaptations in the industrially and medically important fungal genus Aspergillus.</title>
        <authorList>
            <person name="de Vries R.P."/>
            <person name="Riley R."/>
            <person name="Wiebenga A."/>
            <person name="Aguilar-Osorio G."/>
            <person name="Amillis S."/>
            <person name="Uchima C.A."/>
            <person name="Anderluh G."/>
            <person name="Asadollahi M."/>
            <person name="Askin M."/>
            <person name="Barry K."/>
            <person name="Battaglia E."/>
            <person name="Bayram O."/>
            <person name="Benocci T."/>
            <person name="Braus-Stromeyer S.A."/>
            <person name="Caldana C."/>
            <person name="Canovas D."/>
            <person name="Cerqueira G.C."/>
            <person name="Chen F."/>
            <person name="Chen W."/>
            <person name="Choi C."/>
            <person name="Clum A."/>
            <person name="Dos Santos R.A."/>
            <person name="Damasio A.R."/>
            <person name="Diallinas G."/>
            <person name="Emri T."/>
            <person name="Fekete E."/>
            <person name="Flipphi M."/>
            <person name="Freyberg S."/>
            <person name="Gallo A."/>
            <person name="Gournas C."/>
            <person name="Habgood R."/>
            <person name="Hainaut M."/>
            <person name="Harispe M.L."/>
            <person name="Henrissat B."/>
            <person name="Hilden K.S."/>
            <person name="Hope R."/>
            <person name="Hossain A."/>
            <person name="Karabika E."/>
            <person name="Karaffa L."/>
            <person name="Karanyi Z."/>
            <person name="Krasevec N."/>
            <person name="Kuo A."/>
            <person name="Kusch H."/>
            <person name="LaButti K."/>
            <person name="Lagendijk E.L."/>
            <person name="Lapidus A."/>
            <person name="Levasseur A."/>
            <person name="Lindquist E."/>
            <person name="Lipzen A."/>
            <person name="Logrieco A.F."/>
            <person name="MacCabe A."/>
            <person name="Maekelae M.R."/>
            <person name="Malavazi I."/>
            <person name="Melin P."/>
            <person name="Meyer V."/>
            <person name="Mielnichuk N."/>
            <person name="Miskei M."/>
            <person name="Molnar A.P."/>
            <person name="Mule G."/>
            <person name="Ngan C.Y."/>
            <person name="Orejas M."/>
            <person name="Orosz E."/>
            <person name="Ouedraogo J.P."/>
            <person name="Overkamp K.M."/>
            <person name="Park H.-S."/>
            <person name="Perrone G."/>
            <person name="Piumi F."/>
            <person name="Punt P.J."/>
            <person name="Ram A.F."/>
            <person name="Ramon A."/>
            <person name="Rauscher S."/>
            <person name="Record E."/>
            <person name="Riano-Pachon D.M."/>
            <person name="Robert V."/>
            <person name="Roehrig J."/>
            <person name="Ruller R."/>
            <person name="Salamov A."/>
            <person name="Salih N.S."/>
            <person name="Samson R.A."/>
            <person name="Sandor E."/>
            <person name="Sanguinetti M."/>
            <person name="Schuetze T."/>
            <person name="Sepcic K."/>
            <person name="Shelest E."/>
            <person name="Sherlock G."/>
            <person name="Sophianopoulou V."/>
            <person name="Squina F.M."/>
            <person name="Sun H."/>
            <person name="Susca A."/>
            <person name="Todd R.B."/>
            <person name="Tsang A."/>
            <person name="Unkles S.E."/>
            <person name="van de Wiele N."/>
            <person name="van Rossen-Uffink D."/>
            <person name="Oliveira J.V."/>
            <person name="Vesth T.C."/>
            <person name="Visser J."/>
            <person name="Yu J.-H."/>
            <person name="Zhou M."/>
            <person name="Andersen M.R."/>
            <person name="Archer D.B."/>
            <person name="Baker S.E."/>
            <person name="Benoit I."/>
            <person name="Brakhage A.A."/>
            <person name="Braus G.H."/>
            <person name="Fischer R."/>
            <person name="Frisvad J.C."/>
            <person name="Goldman G.H."/>
            <person name="Houbraken J."/>
            <person name="Oakley B."/>
            <person name="Pocsi I."/>
            <person name="Scazzocchio C."/>
            <person name="Seiboth B."/>
            <person name="vanKuyk P.A."/>
            <person name="Wortman J."/>
            <person name="Dyer P.S."/>
            <person name="Grigoriev I.V."/>
        </authorList>
    </citation>
    <scope>NUCLEOTIDE SEQUENCE [LARGE SCALE GENOMIC DNA]</scope>
    <source>
        <strain evidence="3">CBS 516.65</strain>
    </source>
</reference>
<protein>
    <submittedName>
        <fullName evidence="2">Uncharacterized protein</fullName>
    </submittedName>
</protein>
<accession>A0A1L9VLD9</accession>
<feature type="region of interest" description="Disordered" evidence="1">
    <location>
        <begin position="65"/>
        <end position="176"/>
    </location>
</feature>
<keyword evidence="3" id="KW-1185">Reference proteome</keyword>
<name>A0A1L9VLD9_ASPGL</name>
<dbReference type="GeneID" id="34459740"/>
<evidence type="ECO:0000313" key="3">
    <source>
        <dbReference type="Proteomes" id="UP000184300"/>
    </source>
</evidence>
<dbReference type="EMBL" id="KV878896">
    <property type="protein sequence ID" value="OJJ84692.1"/>
    <property type="molecule type" value="Genomic_DNA"/>
</dbReference>
<gene>
    <name evidence="2" type="ORF">ASPGLDRAFT_25363</name>
</gene>
<dbReference type="RefSeq" id="XP_022401390.1">
    <property type="nucleotide sequence ID" value="XM_022543479.1"/>
</dbReference>
<evidence type="ECO:0000256" key="1">
    <source>
        <dbReference type="SAM" id="MobiDB-lite"/>
    </source>
</evidence>
<proteinExistence type="predicted"/>
<feature type="region of interest" description="Disordered" evidence="1">
    <location>
        <begin position="1"/>
        <end position="20"/>
    </location>
</feature>